<reference evidence="3" key="1">
    <citation type="journal article" date="2021" name="PeerJ">
        <title>Extensive microbial diversity within the chicken gut microbiome revealed by metagenomics and culture.</title>
        <authorList>
            <person name="Gilroy R."/>
            <person name="Ravi A."/>
            <person name="Getino M."/>
            <person name="Pursley I."/>
            <person name="Horton D.L."/>
            <person name="Alikhan N.F."/>
            <person name="Baker D."/>
            <person name="Gharbi K."/>
            <person name="Hall N."/>
            <person name="Watson M."/>
            <person name="Adriaenssens E.M."/>
            <person name="Foster-Nyarko E."/>
            <person name="Jarju S."/>
            <person name="Secka A."/>
            <person name="Antonio M."/>
            <person name="Oren A."/>
            <person name="Chaudhuri R.R."/>
            <person name="La Ragione R."/>
            <person name="Hildebrand F."/>
            <person name="Pallen M.J."/>
        </authorList>
    </citation>
    <scope>NUCLEOTIDE SEQUENCE</scope>
    <source>
        <strain evidence="3">ChiHjej13B12-4958</strain>
    </source>
</reference>
<gene>
    <name evidence="3" type="ORF">H9751_03125</name>
</gene>
<sequence length="370" mass="39325">MHSPLPTDLYRARLDAVADQLADRDLDAAVLTPGPDLQFLLASDLDTHERFSALVVTPESRRIVVPGVDAAALRAGVTGELGVEIVPWTDGEDPLDLLHLPEKATVAVSGAMTADHLLNLQSRGVTTVNATTVLREVFMVKDAGEIDQLRRAGQAIDTVHLQVPAMLQPGRTEADVAAELTELILAEHVAVDFVIVGSGPHGADPHHSFSDRVLQVGDVVVVDIGGTLDSGYHSDCTRTYVIGEPSPEQQNAYRVLQQAQEAGLAAAKPGVTAAELDSLVRDIITDAGYGEFYTHRTGHGIGLSGHEEPFIIAGNDLPLVEGMAFSIEPGIYVPGDWGARIEDIVVLTAEDCEPLNTTSHALTDTTTTGH</sequence>
<proteinExistence type="predicted"/>
<dbReference type="PANTHER" id="PTHR46112">
    <property type="entry name" value="AMINOPEPTIDASE"/>
    <property type="match status" value="1"/>
</dbReference>
<dbReference type="InterPro" id="IPR036005">
    <property type="entry name" value="Creatinase/aminopeptidase-like"/>
</dbReference>
<comment type="caution">
    <text evidence="3">The sequence shown here is derived from an EMBL/GenBank/DDBJ whole genome shotgun (WGS) entry which is preliminary data.</text>
</comment>
<accession>A0A9D2TPP5</accession>
<dbReference type="Pfam" id="PF01321">
    <property type="entry name" value="Creatinase_N"/>
    <property type="match status" value="1"/>
</dbReference>
<dbReference type="InterPro" id="IPR000994">
    <property type="entry name" value="Pept_M24"/>
</dbReference>
<protein>
    <submittedName>
        <fullName evidence="3">Xaa-Pro peptidase family protein</fullName>
    </submittedName>
</protein>
<dbReference type="SUPFAM" id="SSF55920">
    <property type="entry name" value="Creatinase/aminopeptidase"/>
    <property type="match status" value="1"/>
</dbReference>
<name>A0A9D2TPP5_9CORY</name>
<reference evidence="3" key="2">
    <citation type="submission" date="2021-04" db="EMBL/GenBank/DDBJ databases">
        <authorList>
            <person name="Gilroy R."/>
        </authorList>
    </citation>
    <scope>NUCLEOTIDE SEQUENCE</scope>
    <source>
        <strain evidence="3">ChiHjej13B12-4958</strain>
    </source>
</reference>
<feature type="domain" description="Creatinase N-terminal" evidence="2">
    <location>
        <begin position="13"/>
        <end position="137"/>
    </location>
</feature>
<dbReference type="PANTHER" id="PTHR46112:SF3">
    <property type="entry name" value="AMINOPEPTIDASE YPDF"/>
    <property type="match status" value="1"/>
</dbReference>
<dbReference type="InterPro" id="IPR050659">
    <property type="entry name" value="Peptidase_M24B"/>
</dbReference>
<dbReference type="SUPFAM" id="SSF53092">
    <property type="entry name" value="Creatinase/prolidase N-terminal domain"/>
    <property type="match status" value="1"/>
</dbReference>
<evidence type="ECO:0000313" key="3">
    <source>
        <dbReference type="EMBL" id="HJC84540.1"/>
    </source>
</evidence>
<organism evidence="3 4">
    <name type="scientific">Candidatus Corynebacterium faecigallinarum</name>
    <dbReference type="NCBI Taxonomy" id="2838528"/>
    <lineage>
        <taxon>Bacteria</taxon>
        <taxon>Bacillati</taxon>
        <taxon>Actinomycetota</taxon>
        <taxon>Actinomycetes</taxon>
        <taxon>Mycobacteriales</taxon>
        <taxon>Corynebacteriaceae</taxon>
        <taxon>Corynebacterium</taxon>
    </lineage>
</organism>
<dbReference type="Proteomes" id="UP000823858">
    <property type="component" value="Unassembled WGS sequence"/>
</dbReference>
<dbReference type="InterPro" id="IPR029149">
    <property type="entry name" value="Creatin/AminoP/Spt16_N"/>
</dbReference>
<evidence type="ECO:0000259" key="1">
    <source>
        <dbReference type="Pfam" id="PF00557"/>
    </source>
</evidence>
<dbReference type="AlphaFoldDB" id="A0A9D2TPP5"/>
<evidence type="ECO:0000313" key="4">
    <source>
        <dbReference type="Proteomes" id="UP000823858"/>
    </source>
</evidence>
<dbReference type="InterPro" id="IPR000587">
    <property type="entry name" value="Creatinase_N"/>
</dbReference>
<dbReference type="Pfam" id="PF00557">
    <property type="entry name" value="Peptidase_M24"/>
    <property type="match status" value="1"/>
</dbReference>
<evidence type="ECO:0000259" key="2">
    <source>
        <dbReference type="Pfam" id="PF01321"/>
    </source>
</evidence>
<dbReference type="EMBL" id="DWVP01000004">
    <property type="protein sequence ID" value="HJC84540.1"/>
    <property type="molecule type" value="Genomic_DNA"/>
</dbReference>
<dbReference type="Gene3D" id="3.40.350.10">
    <property type="entry name" value="Creatinase/prolidase N-terminal domain"/>
    <property type="match status" value="1"/>
</dbReference>
<feature type="domain" description="Peptidase M24" evidence="1">
    <location>
        <begin position="148"/>
        <end position="349"/>
    </location>
</feature>
<dbReference type="Gene3D" id="3.90.230.10">
    <property type="entry name" value="Creatinase/methionine aminopeptidase superfamily"/>
    <property type="match status" value="1"/>
</dbReference>